<dbReference type="GO" id="GO:0009298">
    <property type="term" value="P:GDP-mannose biosynthetic process"/>
    <property type="evidence" value="ECO:0007669"/>
    <property type="project" value="TreeGrafter"/>
</dbReference>
<dbReference type="OrthoDB" id="9806359at2"/>
<keyword evidence="11" id="KW-1185">Reference proteome</keyword>
<sequence length="357" mass="40731">MNNNYIIIMAGGIGSRFWPFSTKETPKQFLDILGTGRTLIQQTVDRFTEIAPKENIFIVTNKDYKGLINEQLPFISDEQILLEPGRRNTAPCIAYASYKIQKQNPEANIIVSPADHVIVKEGIFKDTLREVLYISEKEDVLVTLGIQPSRPDTGYGYIQVNEESRLGSLYKVKQFTEKPQKEKAIRFLESGDYVWNSGIFIWNVDAITKAFSEHMSNLAIAFNEIADDFYTEREQKAVARVYQDCGSISIDYGIMEKAQNVFVKPCVIGWSDLGTWKSLFDISKKDDANNVLDGDIHVYNTKNSIIKTPQDKLLIVQGLNNFIIAEKDNVMVICNKDDEQRIKEFVSELQEKEIEKV</sequence>
<comment type="caution">
    <text evidence="10">The sequence shown here is derived from an EMBL/GenBank/DDBJ whole genome shotgun (WGS) entry which is preliminary data.</text>
</comment>
<dbReference type="GO" id="GO:0004475">
    <property type="term" value="F:mannose-1-phosphate guanylyltransferase (GTP) activity"/>
    <property type="evidence" value="ECO:0007669"/>
    <property type="project" value="UniProtKB-EC"/>
</dbReference>
<dbReference type="InterPro" id="IPR005835">
    <property type="entry name" value="NTP_transferase_dom"/>
</dbReference>
<evidence type="ECO:0000256" key="7">
    <source>
        <dbReference type="ARBA" id="ARBA00047343"/>
    </source>
</evidence>
<proteinExistence type="inferred from homology"/>
<dbReference type="Gene3D" id="3.90.550.10">
    <property type="entry name" value="Spore Coat Polysaccharide Biosynthesis Protein SpsA, Chain A"/>
    <property type="match status" value="1"/>
</dbReference>
<dbReference type="EC" id="2.7.7.13" evidence="2"/>
<evidence type="ECO:0000259" key="9">
    <source>
        <dbReference type="Pfam" id="PF22640"/>
    </source>
</evidence>
<gene>
    <name evidence="10" type="ORF">BC781_104196</name>
</gene>
<evidence type="ECO:0000256" key="6">
    <source>
        <dbReference type="ARBA" id="ARBA00023134"/>
    </source>
</evidence>
<dbReference type="InterPro" id="IPR051161">
    <property type="entry name" value="Mannose-6P_isomerase_type2"/>
</dbReference>
<dbReference type="PANTHER" id="PTHR46390">
    <property type="entry name" value="MANNOSE-1-PHOSPHATE GUANYLYLTRANSFERASE"/>
    <property type="match status" value="1"/>
</dbReference>
<dbReference type="PANTHER" id="PTHR46390:SF1">
    <property type="entry name" value="MANNOSE-1-PHOSPHATE GUANYLYLTRANSFERASE"/>
    <property type="match status" value="1"/>
</dbReference>
<dbReference type="SUPFAM" id="SSF159283">
    <property type="entry name" value="Guanosine diphospho-D-mannose pyrophosphorylase/mannose-6-phosphate isomerase linker domain"/>
    <property type="match status" value="1"/>
</dbReference>
<dbReference type="Proteomes" id="UP000245535">
    <property type="component" value="Unassembled WGS sequence"/>
</dbReference>
<keyword evidence="4 10" id="KW-0548">Nucleotidyltransferase</keyword>
<dbReference type="Pfam" id="PF00483">
    <property type="entry name" value="NTP_transferase"/>
    <property type="match status" value="1"/>
</dbReference>
<evidence type="ECO:0000256" key="2">
    <source>
        <dbReference type="ARBA" id="ARBA00012387"/>
    </source>
</evidence>
<evidence type="ECO:0000256" key="1">
    <source>
        <dbReference type="ARBA" id="ARBA00006115"/>
    </source>
</evidence>
<feature type="domain" description="MannoseP isomerase/GMP-like beta-helix" evidence="9">
    <location>
        <begin position="300"/>
        <end position="349"/>
    </location>
</feature>
<dbReference type="GO" id="GO:0005525">
    <property type="term" value="F:GTP binding"/>
    <property type="evidence" value="ECO:0007669"/>
    <property type="project" value="UniProtKB-KW"/>
</dbReference>
<dbReference type="EMBL" id="QGDO01000004">
    <property type="protein sequence ID" value="PWJ40930.1"/>
    <property type="molecule type" value="Genomic_DNA"/>
</dbReference>
<dbReference type="InterPro" id="IPR029044">
    <property type="entry name" value="Nucleotide-diphossugar_trans"/>
</dbReference>
<reference evidence="10 11" key="1">
    <citation type="submission" date="2018-03" db="EMBL/GenBank/DDBJ databases">
        <title>Genomic Encyclopedia of Archaeal and Bacterial Type Strains, Phase II (KMG-II): from individual species to whole genera.</title>
        <authorList>
            <person name="Goeker M."/>
        </authorList>
    </citation>
    <scope>NUCLEOTIDE SEQUENCE [LARGE SCALE GENOMIC DNA]</scope>
    <source>
        <strain evidence="10 11">DSM 28229</strain>
    </source>
</reference>
<dbReference type="SUPFAM" id="SSF53448">
    <property type="entry name" value="Nucleotide-diphospho-sugar transferases"/>
    <property type="match status" value="1"/>
</dbReference>
<dbReference type="CDD" id="cd02509">
    <property type="entry name" value="GDP-M1P_Guanylyltransferase"/>
    <property type="match status" value="1"/>
</dbReference>
<dbReference type="InterPro" id="IPR049577">
    <property type="entry name" value="GMPP_N"/>
</dbReference>
<keyword evidence="5" id="KW-0547">Nucleotide-binding</keyword>
<accession>A0A315ZA24</accession>
<dbReference type="Pfam" id="PF22640">
    <property type="entry name" value="ManC_GMP_beta-helix"/>
    <property type="match status" value="1"/>
</dbReference>
<dbReference type="InterPro" id="IPR054566">
    <property type="entry name" value="ManC/GMP-like_b-helix"/>
</dbReference>
<evidence type="ECO:0000256" key="5">
    <source>
        <dbReference type="ARBA" id="ARBA00022741"/>
    </source>
</evidence>
<comment type="similarity">
    <text evidence="1">Belongs to the mannose-6-phosphate isomerase type 2 family.</text>
</comment>
<evidence type="ECO:0000256" key="3">
    <source>
        <dbReference type="ARBA" id="ARBA00022679"/>
    </source>
</evidence>
<keyword evidence="6" id="KW-0342">GTP-binding</keyword>
<feature type="domain" description="Nucleotidyl transferase" evidence="8">
    <location>
        <begin position="7"/>
        <end position="286"/>
    </location>
</feature>
<dbReference type="AlphaFoldDB" id="A0A315ZA24"/>
<organism evidence="10 11">
    <name type="scientific">Sediminitomix flava</name>
    <dbReference type="NCBI Taxonomy" id="379075"/>
    <lineage>
        <taxon>Bacteria</taxon>
        <taxon>Pseudomonadati</taxon>
        <taxon>Bacteroidota</taxon>
        <taxon>Cytophagia</taxon>
        <taxon>Cytophagales</taxon>
        <taxon>Flammeovirgaceae</taxon>
        <taxon>Sediminitomix</taxon>
    </lineage>
</organism>
<evidence type="ECO:0000259" key="8">
    <source>
        <dbReference type="Pfam" id="PF00483"/>
    </source>
</evidence>
<name>A0A315ZA24_SEDFL</name>
<comment type="catalytic activity">
    <reaction evidence="7">
        <text>alpha-D-mannose 1-phosphate + GTP + H(+) = GDP-alpha-D-mannose + diphosphate</text>
        <dbReference type="Rhea" id="RHEA:15229"/>
        <dbReference type="ChEBI" id="CHEBI:15378"/>
        <dbReference type="ChEBI" id="CHEBI:33019"/>
        <dbReference type="ChEBI" id="CHEBI:37565"/>
        <dbReference type="ChEBI" id="CHEBI:57527"/>
        <dbReference type="ChEBI" id="CHEBI:58409"/>
        <dbReference type="EC" id="2.7.7.13"/>
    </reaction>
</comment>
<evidence type="ECO:0000256" key="4">
    <source>
        <dbReference type="ARBA" id="ARBA00022695"/>
    </source>
</evidence>
<dbReference type="RefSeq" id="WP_109619810.1">
    <property type="nucleotide sequence ID" value="NZ_QGDO01000004.1"/>
</dbReference>
<protein>
    <recommendedName>
        <fullName evidence="2">mannose-1-phosphate guanylyltransferase</fullName>
        <ecNumber evidence="2">2.7.7.13</ecNumber>
    </recommendedName>
</protein>
<keyword evidence="3 10" id="KW-0808">Transferase</keyword>
<dbReference type="FunFam" id="3.90.550.10:FF:000046">
    <property type="entry name" value="Mannose-1-phosphate guanylyltransferase (GDP)"/>
    <property type="match status" value="1"/>
</dbReference>
<evidence type="ECO:0000313" key="10">
    <source>
        <dbReference type="EMBL" id="PWJ40930.1"/>
    </source>
</evidence>
<evidence type="ECO:0000313" key="11">
    <source>
        <dbReference type="Proteomes" id="UP000245535"/>
    </source>
</evidence>